<organism evidence="2 3">
    <name type="scientific">Eggerthia catenaformis OT 569 = DSM 20559</name>
    <dbReference type="NCBI Taxonomy" id="999415"/>
    <lineage>
        <taxon>Bacteria</taxon>
        <taxon>Bacillati</taxon>
        <taxon>Bacillota</taxon>
        <taxon>Erysipelotrichia</taxon>
        <taxon>Erysipelotrichales</taxon>
        <taxon>Coprobacillaceae</taxon>
        <taxon>Eggerthia</taxon>
    </lineage>
</organism>
<protein>
    <recommendedName>
        <fullName evidence="1">LicD/FKTN/FKRP nucleotidyltransferase domain-containing protein</fullName>
    </recommendedName>
</protein>
<dbReference type="eggNOG" id="COG3475">
    <property type="taxonomic scope" value="Bacteria"/>
</dbReference>
<comment type="caution">
    <text evidence="2">The sequence shown here is derived from an EMBL/GenBank/DDBJ whole genome shotgun (WGS) entry which is preliminary data.</text>
</comment>
<dbReference type="InterPro" id="IPR052942">
    <property type="entry name" value="LPS_cholinephosphotransferase"/>
</dbReference>
<sequence>METEKIITIKEMQAAYIEMLDEFDELCKEYHLRYDLAGGSLLGAIRHQGFIPWDNDIDISMPRPDYEKLITLTIEKKIKMHEDRDVISCKDHTFPRHYARYIRYDLRRTSEFMEDDDCPFIGIDIFTVDGAPENLESFKRQTRRIHFLRRLLLISTSKPNTSSRGRLMAVLKNILRPLLKMMGSYRIAGKMDKLCAQYNYENAVYVASHNGMYGLKERWLKEEYLPQELYKFGNREYLGYKNYDIYLSNLYGDYMKLPPLEKQIPHCDDGYYVDPKKQMKYR</sequence>
<keyword evidence="3" id="KW-1185">Reference proteome</keyword>
<dbReference type="AlphaFoldDB" id="M2Q516"/>
<dbReference type="PATRIC" id="fig|999415.3.peg.333"/>
<dbReference type="STRING" id="999415.HMPREF9943_00337"/>
<dbReference type="RefSeq" id="WP_004801464.1">
    <property type="nucleotide sequence ID" value="NZ_KB446646.1"/>
</dbReference>
<reference evidence="2 3" key="1">
    <citation type="submission" date="2013-02" db="EMBL/GenBank/DDBJ databases">
        <title>The Genome Sequence of Lactobacillus catenaformis F0143.</title>
        <authorList>
            <consortium name="The Broad Institute Genome Sequencing Platform"/>
            <person name="Earl A."/>
            <person name="Ward D."/>
            <person name="Feldgarden M."/>
            <person name="Gevers D."/>
            <person name="Izard J."/>
            <person name="Blanton J.M."/>
            <person name="Mathney J."/>
            <person name="Dewhirst F.E."/>
            <person name="Young S.K."/>
            <person name="Zeng Q."/>
            <person name="Gargeya S."/>
            <person name="Fitzgerald M."/>
            <person name="Haas B."/>
            <person name="Abouelleil A."/>
            <person name="Alvarado L."/>
            <person name="Arachchi H.M."/>
            <person name="Berlin A."/>
            <person name="Chapman S.B."/>
            <person name="Gearin G."/>
            <person name="Goldberg J."/>
            <person name="Griggs A."/>
            <person name="Gujja S."/>
            <person name="Hansen M."/>
            <person name="Heiman D."/>
            <person name="Howarth C."/>
            <person name="Larimer J."/>
            <person name="Lui A."/>
            <person name="MacDonald P.J.P."/>
            <person name="McCowen C."/>
            <person name="Montmayeur A."/>
            <person name="Murphy C."/>
            <person name="Neiman D."/>
            <person name="Pearson M."/>
            <person name="Priest M."/>
            <person name="Roberts A."/>
            <person name="Saif S."/>
            <person name="Shea T."/>
            <person name="Sisk P."/>
            <person name="Stolte C."/>
            <person name="Sykes S."/>
            <person name="Wortman J."/>
            <person name="Nusbaum C."/>
            <person name="Birren B."/>
        </authorList>
    </citation>
    <scope>NUCLEOTIDE SEQUENCE [LARGE SCALE GENOMIC DNA]</scope>
    <source>
        <strain evidence="2 3">OT 569</strain>
    </source>
</reference>
<gene>
    <name evidence="2" type="ORF">HMPREF9943_00337</name>
</gene>
<evidence type="ECO:0000313" key="3">
    <source>
        <dbReference type="Proteomes" id="UP000011758"/>
    </source>
</evidence>
<dbReference type="OrthoDB" id="9786100at2"/>
<feature type="domain" description="LicD/FKTN/FKRP nucleotidyltransferase" evidence="1">
    <location>
        <begin position="27"/>
        <end position="252"/>
    </location>
</feature>
<dbReference type="InterPro" id="IPR007074">
    <property type="entry name" value="LicD/FKTN/FKRP_NTP_transf"/>
</dbReference>
<dbReference type="Proteomes" id="UP000011758">
    <property type="component" value="Unassembled WGS sequence"/>
</dbReference>
<dbReference type="Pfam" id="PF04991">
    <property type="entry name" value="LicD"/>
    <property type="match status" value="1"/>
</dbReference>
<accession>M2Q516</accession>
<dbReference type="PANTHER" id="PTHR43404">
    <property type="entry name" value="LIPOPOLYSACCHARIDE CHOLINEPHOSPHOTRANSFERASE LICD"/>
    <property type="match status" value="1"/>
</dbReference>
<dbReference type="PANTHER" id="PTHR43404:SF2">
    <property type="entry name" value="LIPOPOLYSACCHARIDE CHOLINEPHOSPHOTRANSFERASE LICD"/>
    <property type="match status" value="1"/>
</dbReference>
<dbReference type="EMBL" id="AGEJ01000007">
    <property type="protein sequence ID" value="EMD17336.1"/>
    <property type="molecule type" value="Genomic_DNA"/>
</dbReference>
<dbReference type="GO" id="GO:0009100">
    <property type="term" value="P:glycoprotein metabolic process"/>
    <property type="evidence" value="ECO:0007669"/>
    <property type="project" value="UniProtKB-ARBA"/>
</dbReference>
<name>M2Q516_9FIRM</name>
<evidence type="ECO:0000313" key="2">
    <source>
        <dbReference type="EMBL" id="EMD17336.1"/>
    </source>
</evidence>
<proteinExistence type="predicted"/>
<dbReference type="BioCyc" id="ECAT999415-HMP:GTTI-347-MONOMER"/>
<evidence type="ECO:0000259" key="1">
    <source>
        <dbReference type="Pfam" id="PF04991"/>
    </source>
</evidence>